<dbReference type="Pfam" id="PF13813">
    <property type="entry name" value="MBOAT_2"/>
    <property type="match status" value="1"/>
</dbReference>
<name>L8X7Y1_THACA</name>
<dbReference type="STRING" id="983506.L8X7Y1"/>
<dbReference type="GO" id="GO:0008374">
    <property type="term" value="F:O-acyltransferase activity"/>
    <property type="evidence" value="ECO:0007669"/>
    <property type="project" value="InterPro"/>
</dbReference>
<feature type="region of interest" description="Disordered" evidence="8">
    <location>
        <begin position="556"/>
        <end position="616"/>
    </location>
</feature>
<comment type="caution">
    <text evidence="11">The sequence shown here is derived from an EMBL/GenBank/DDBJ whole genome shotgun (WGS) entry which is preliminary data.</text>
</comment>
<dbReference type="HOGENOM" id="CLU_336548_0_0_1"/>
<feature type="compositionally biased region" description="Polar residues" evidence="8">
    <location>
        <begin position="592"/>
        <end position="607"/>
    </location>
</feature>
<reference evidence="11 12" key="1">
    <citation type="journal article" date="2013" name="Nat. Commun.">
        <title>The evolution and pathogenic mechanisms of the rice sheath blight pathogen.</title>
        <authorList>
            <person name="Zheng A."/>
            <person name="Lin R."/>
            <person name="Xu L."/>
            <person name="Qin P."/>
            <person name="Tang C."/>
            <person name="Ai P."/>
            <person name="Zhang D."/>
            <person name="Liu Y."/>
            <person name="Sun Z."/>
            <person name="Feng H."/>
            <person name="Wang Y."/>
            <person name="Chen Y."/>
            <person name="Liang X."/>
            <person name="Fu R."/>
            <person name="Li Q."/>
            <person name="Zhang J."/>
            <person name="Yu X."/>
            <person name="Xie Z."/>
            <person name="Ding L."/>
            <person name="Guan P."/>
            <person name="Tang J."/>
            <person name="Liang Y."/>
            <person name="Wang S."/>
            <person name="Deng Q."/>
            <person name="Li S."/>
            <person name="Zhu J."/>
            <person name="Wang L."/>
            <person name="Liu H."/>
            <person name="Li P."/>
        </authorList>
    </citation>
    <scope>NUCLEOTIDE SEQUENCE [LARGE SCALE GENOMIC DNA]</scope>
    <source>
        <strain evidence="12">AG-1 IA</strain>
    </source>
</reference>
<evidence type="ECO:0000259" key="10">
    <source>
        <dbReference type="Pfam" id="PF13813"/>
    </source>
</evidence>
<accession>L8X7Y1</accession>
<dbReference type="AlphaFoldDB" id="L8X7Y1"/>
<evidence type="ECO:0000256" key="2">
    <source>
        <dbReference type="ARBA" id="ARBA00005179"/>
    </source>
</evidence>
<dbReference type="EMBL" id="AFRT01000146">
    <property type="protein sequence ID" value="ELU45183.1"/>
    <property type="molecule type" value="Genomic_DNA"/>
</dbReference>
<keyword evidence="5 9" id="KW-0812">Transmembrane</keyword>
<protein>
    <recommendedName>
        <fullName evidence="10">Wax synthase domain-containing protein</fullName>
    </recommendedName>
</protein>
<keyword evidence="7 9" id="KW-0472">Membrane</keyword>
<feature type="transmembrane region" description="Helical" evidence="9">
    <location>
        <begin position="204"/>
        <end position="222"/>
    </location>
</feature>
<evidence type="ECO:0000256" key="8">
    <source>
        <dbReference type="SAM" id="MobiDB-lite"/>
    </source>
</evidence>
<organism evidence="11 12">
    <name type="scientific">Thanatephorus cucumeris (strain AG1-IA)</name>
    <name type="common">Rice sheath blight fungus</name>
    <name type="synonym">Rhizoctonia solani</name>
    <dbReference type="NCBI Taxonomy" id="983506"/>
    <lineage>
        <taxon>Eukaryota</taxon>
        <taxon>Fungi</taxon>
        <taxon>Dikarya</taxon>
        <taxon>Basidiomycota</taxon>
        <taxon>Agaricomycotina</taxon>
        <taxon>Agaricomycetes</taxon>
        <taxon>Cantharellales</taxon>
        <taxon>Ceratobasidiaceae</taxon>
        <taxon>Rhizoctonia</taxon>
        <taxon>Rhizoctonia solani AG-1</taxon>
    </lineage>
</organism>
<evidence type="ECO:0000256" key="4">
    <source>
        <dbReference type="ARBA" id="ARBA00022679"/>
    </source>
</evidence>
<evidence type="ECO:0000256" key="3">
    <source>
        <dbReference type="ARBA" id="ARBA00007282"/>
    </source>
</evidence>
<keyword evidence="6 9" id="KW-1133">Transmembrane helix</keyword>
<comment type="similarity">
    <text evidence="3">Belongs to the wax synthase family.</text>
</comment>
<evidence type="ECO:0000256" key="1">
    <source>
        <dbReference type="ARBA" id="ARBA00004141"/>
    </source>
</evidence>
<dbReference type="InterPro" id="IPR044851">
    <property type="entry name" value="Wax_synthase"/>
</dbReference>
<dbReference type="Proteomes" id="UP000011668">
    <property type="component" value="Unassembled WGS sequence"/>
</dbReference>
<evidence type="ECO:0000256" key="9">
    <source>
        <dbReference type="SAM" id="Phobius"/>
    </source>
</evidence>
<comment type="subcellular location">
    <subcellularLocation>
        <location evidence="1">Membrane</location>
        <topology evidence="1">Multi-pass membrane protein</topology>
    </subcellularLocation>
</comment>
<evidence type="ECO:0000256" key="7">
    <source>
        <dbReference type="ARBA" id="ARBA00023136"/>
    </source>
</evidence>
<keyword evidence="4" id="KW-0808">Transferase</keyword>
<sequence length="847" mass="94408">MHEPFDDIINPPFGVTSMPMMDTYSTATLDSSNILKHAVDASRQEIRLAPILATELSTLAAVYATVNPRLFSLRIWLVSIALASTWNLCTNYALTDPWMNTFNFGICVAGFTTFMKLVEITVLHKPPKYNGGVPCSEPSFLCARCLKNSISYMLDIKCMYWENDSLCPVPSDDRGTLGTPQGDTIFRRTFAITKNLKLSVPHPAISAVYIAFMVGVFIWHFMSTVHCLCTLFTAPLACLPPSISPYSRPAAVLKKEWPPLFDNPLAATSVRDFWSRRWHACFRRNFFITGAKPGAIVGESIGSLAGSMADTIVPSGLESGKSNVRFKHSAKVLGKRVGGVMGVFLMSGLLHDFGMWGMGQGMDFRRVTGYFLVQGVGLIAENALGLGIPEKQNNKQDARSINGSARNTDGKSMVARSGQYQQTTSTTFRYWLVKLWVVSWVVVPATMMVEAWLQRGLGGVVLWPHSLNLDSGSDRPVCTSLHFLLHHRVSSPHDRGAITVREYDTVWMQKHFHHFYLYISKFFRVWPYTCHSAPAWLEVHVSLCVLTAYSYMPSAPPPPTETGHSTNTCTSPTITPRPRRTASHASGIPPRQGTSRAETTGYANAQARTPWKPPPDRARLRRLQTILVNAPMFAQQFFSRSNGSLLYLRSPALGHRRLQKIVFSMQREVLFPWAEASRRTIDSPCAWFEVARFRRSARKHLTSPPKLRFATARTINSEWEEVSNTREMLRFEPGRNSTVLDHGNSKIVREMEPGEKVGVLVIAGRGTNVKHVIQPLSLVYLSRLPTAEELGYDQHAVTKSGTDPVGPMSSIAQLTQFELWLCDDVGQPNGSPLFNMVFTAASRQPAL</sequence>
<feature type="transmembrane region" description="Helical" evidence="9">
    <location>
        <begin position="100"/>
        <end position="118"/>
    </location>
</feature>
<evidence type="ECO:0000256" key="5">
    <source>
        <dbReference type="ARBA" id="ARBA00022692"/>
    </source>
</evidence>
<dbReference type="GO" id="GO:0006629">
    <property type="term" value="P:lipid metabolic process"/>
    <property type="evidence" value="ECO:0007669"/>
    <property type="project" value="InterPro"/>
</dbReference>
<dbReference type="OrthoDB" id="1077582at2759"/>
<feature type="domain" description="Wax synthase" evidence="10">
    <location>
        <begin position="257"/>
        <end position="372"/>
    </location>
</feature>
<evidence type="ECO:0000313" key="12">
    <source>
        <dbReference type="Proteomes" id="UP000011668"/>
    </source>
</evidence>
<dbReference type="GO" id="GO:0016020">
    <property type="term" value="C:membrane"/>
    <property type="evidence" value="ECO:0007669"/>
    <property type="project" value="UniProtKB-SubCell"/>
</dbReference>
<proteinExistence type="inferred from homology"/>
<comment type="pathway">
    <text evidence="2">Secondary metabolite biosynthesis.</text>
</comment>
<feature type="transmembrane region" description="Helical" evidence="9">
    <location>
        <begin position="75"/>
        <end position="94"/>
    </location>
</feature>
<dbReference type="PANTHER" id="PTHR31595">
    <property type="entry name" value="LONG-CHAIN-ALCOHOL O-FATTY-ACYLTRANSFERASE 3-RELATED"/>
    <property type="match status" value="1"/>
</dbReference>
<evidence type="ECO:0000313" key="11">
    <source>
        <dbReference type="EMBL" id="ELU45183.1"/>
    </source>
</evidence>
<dbReference type="InterPro" id="IPR032805">
    <property type="entry name" value="Wax_synthase_dom"/>
</dbReference>
<keyword evidence="12" id="KW-1185">Reference proteome</keyword>
<gene>
    <name evidence="11" type="ORF">AG1IA_00793</name>
</gene>
<dbReference type="PANTHER" id="PTHR31595:SF57">
    <property type="entry name" value="OS04G0481900 PROTEIN"/>
    <property type="match status" value="1"/>
</dbReference>
<evidence type="ECO:0000256" key="6">
    <source>
        <dbReference type="ARBA" id="ARBA00022989"/>
    </source>
</evidence>